<proteinExistence type="predicted"/>
<evidence type="ECO:0000313" key="5">
    <source>
        <dbReference type="EMBL" id="RZQ51784.1"/>
    </source>
</evidence>
<organism evidence="5 6">
    <name type="scientific">Pseudoalteromonas phenolica</name>
    <dbReference type="NCBI Taxonomy" id="161398"/>
    <lineage>
        <taxon>Bacteria</taxon>
        <taxon>Pseudomonadati</taxon>
        <taxon>Pseudomonadota</taxon>
        <taxon>Gammaproteobacteria</taxon>
        <taxon>Alteromonadales</taxon>
        <taxon>Pseudoalteromonadaceae</taxon>
        <taxon>Pseudoalteromonas</taxon>
    </lineage>
</organism>
<gene>
    <name evidence="5" type="ORF">C1E23_17500</name>
</gene>
<dbReference type="GO" id="GO:0009279">
    <property type="term" value="C:cell outer membrane"/>
    <property type="evidence" value="ECO:0007669"/>
    <property type="project" value="UniProtKB-SubCell"/>
</dbReference>
<dbReference type="Proteomes" id="UP000291338">
    <property type="component" value="Unassembled WGS sequence"/>
</dbReference>
<comment type="caution">
    <text evidence="5">The sequence shown here is derived from an EMBL/GenBank/DDBJ whole genome shotgun (WGS) entry which is preliminary data.</text>
</comment>
<dbReference type="SUPFAM" id="SSF56935">
    <property type="entry name" value="Porins"/>
    <property type="match status" value="1"/>
</dbReference>
<evidence type="ECO:0000256" key="4">
    <source>
        <dbReference type="SAM" id="SignalP"/>
    </source>
</evidence>
<reference evidence="5 6" key="1">
    <citation type="submission" date="2018-01" db="EMBL/GenBank/DDBJ databases">
        <title>Co-occurrence of chitin degradation, pigmentation and bioactivity in marine Pseudoalteromonas.</title>
        <authorList>
            <person name="Paulsen S."/>
            <person name="Gram L."/>
            <person name="Machado H."/>
        </authorList>
    </citation>
    <scope>NUCLEOTIDE SEQUENCE [LARGE SCALE GENOMIC DNA]</scope>
    <source>
        <strain evidence="5 6">S3898</strain>
    </source>
</reference>
<evidence type="ECO:0000313" key="6">
    <source>
        <dbReference type="Proteomes" id="UP000291338"/>
    </source>
</evidence>
<dbReference type="AlphaFoldDB" id="A0A4Q7II85"/>
<name>A0A4Q7II85_9GAMM</name>
<evidence type="ECO:0008006" key="7">
    <source>
        <dbReference type="Google" id="ProtNLM"/>
    </source>
</evidence>
<keyword evidence="2" id="KW-0472">Membrane</keyword>
<sequence length="228" mass="25792">MKIRTLILATSLISSSAFASTINFDYVEAGYAKLTLDDSELNPKGLGLKLSKTLNDNLVFKANYIRTNDSISHSETDNYGEIPVNFDIEADATLSQVYLGLGYLWHIDENKVFELAPYIGNLKFDIDSTVNASANYMGESASESETYNDSDDVNIFGLEANYHFAFSDQLNMVLGLGYERADYDDEPESDSFYQVQLNYNFTENFTFNFAHRAVDDYKNTGLNIRYNF</sequence>
<dbReference type="RefSeq" id="WP_130256793.1">
    <property type="nucleotide sequence ID" value="NZ_PPSX01000078.1"/>
</dbReference>
<evidence type="ECO:0000256" key="3">
    <source>
        <dbReference type="ARBA" id="ARBA00023237"/>
    </source>
</evidence>
<dbReference type="Gene3D" id="2.40.170.20">
    <property type="entry name" value="TonB-dependent receptor, beta-barrel domain"/>
    <property type="match status" value="1"/>
</dbReference>
<evidence type="ECO:0000256" key="2">
    <source>
        <dbReference type="ARBA" id="ARBA00023136"/>
    </source>
</evidence>
<feature type="signal peptide" evidence="4">
    <location>
        <begin position="1"/>
        <end position="19"/>
    </location>
</feature>
<protein>
    <recommendedName>
        <fullName evidence="7">Outer membrane protein beta-barrel domain-containing protein</fullName>
    </recommendedName>
</protein>
<comment type="subcellular location">
    <subcellularLocation>
        <location evidence="1">Cell outer membrane</location>
    </subcellularLocation>
</comment>
<evidence type="ECO:0000256" key="1">
    <source>
        <dbReference type="ARBA" id="ARBA00004442"/>
    </source>
</evidence>
<accession>A0A4Q7II85</accession>
<dbReference type="EMBL" id="PPSX01000078">
    <property type="protein sequence ID" value="RZQ51784.1"/>
    <property type="molecule type" value="Genomic_DNA"/>
</dbReference>
<dbReference type="InterPro" id="IPR036942">
    <property type="entry name" value="Beta-barrel_TonB_sf"/>
</dbReference>
<feature type="chain" id="PRO_5020678711" description="Outer membrane protein beta-barrel domain-containing protein" evidence="4">
    <location>
        <begin position="20"/>
        <end position="228"/>
    </location>
</feature>
<keyword evidence="4" id="KW-0732">Signal</keyword>
<keyword evidence="3" id="KW-0998">Cell outer membrane</keyword>